<dbReference type="Proteomes" id="UP000046155">
    <property type="component" value="Unassembled WGS sequence"/>
</dbReference>
<evidence type="ECO:0000313" key="2">
    <source>
        <dbReference type="EMBL" id="CEO88902.1"/>
    </source>
</evidence>
<feature type="transmembrane region" description="Helical" evidence="1">
    <location>
        <begin position="42"/>
        <end position="62"/>
    </location>
</feature>
<accession>A0A0B7MMH3</accession>
<protein>
    <submittedName>
        <fullName evidence="2">ABC transporter polyketide tetronasin permease</fullName>
    </submittedName>
</protein>
<name>A0A0B7MMH3_9FIRM</name>
<keyword evidence="1" id="KW-0812">Transmembrane</keyword>
<keyword evidence="3" id="KW-1185">Reference proteome</keyword>
<keyword evidence="1" id="KW-1133">Transmembrane helix</keyword>
<reference evidence="3" key="1">
    <citation type="submission" date="2015-01" db="EMBL/GenBank/DDBJ databases">
        <authorList>
            <person name="Manzoor Shahid"/>
            <person name="Zubair Saima"/>
        </authorList>
    </citation>
    <scope>NUCLEOTIDE SEQUENCE [LARGE SCALE GENOMIC DNA]</scope>
    <source>
        <strain evidence="3">Sp3</strain>
    </source>
</reference>
<feature type="transmembrane region" description="Helical" evidence="1">
    <location>
        <begin position="74"/>
        <end position="98"/>
    </location>
</feature>
<feature type="transmembrane region" description="Helical" evidence="1">
    <location>
        <begin position="104"/>
        <end position="125"/>
    </location>
</feature>
<proteinExistence type="predicted"/>
<evidence type="ECO:0000256" key="1">
    <source>
        <dbReference type="SAM" id="Phobius"/>
    </source>
</evidence>
<dbReference type="AlphaFoldDB" id="A0A0B7MMH3"/>
<feature type="transmembrane region" description="Helical" evidence="1">
    <location>
        <begin position="146"/>
        <end position="167"/>
    </location>
</feature>
<organism evidence="2 3">
    <name type="scientific">Syntrophaceticus schinkii</name>
    <dbReference type="NCBI Taxonomy" id="499207"/>
    <lineage>
        <taxon>Bacteria</taxon>
        <taxon>Bacillati</taxon>
        <taxon>Bacillota</taxon>
        <taxon>Clostridia</taxon>
        <taxon>Thermoanaerobacterales</taxon>
        <taxon>Thermoanaerobacterales Family III. Incertae Sedis</taxon>
        <taxon>Syntrophaceticus</taxon>
    </lineage>
</organism>
<evidence type="ECO:0000313" key="3">
    <source>
        <dbReference type="Proteomes" id="UP000046155"/>
    </source>
</evidence>
<gene>
    <name evidence="2" type="ORF">SSCH_30006</name>
</gene>
<keyword evidence="1" id="KW-0472">Membrane</keyword>
<dbReference type="EMBL" id="CDRZ01000223">
    <property type="protein sequence ID" value="CEO88902.1"/>
    <property type="molecule type" value="Genomic_DNA"/>
</dbReference>
<sequence>MSMVASVPIVLTVIKIHGEEKRGRLEQIFARSVPRVKLYGSFLIVAIIESVAIEFLLSVGLVGASGGELALGSVLKVGLCYLPAIWAIAGLAILLVGFLPKMTALVWAVFGYTFIVMYFGRIMDVPEWAVKITPFGNIPQLPVQEFTLMPLIGLTLIAVALAALGVLRFKERDIG</sequence>